<dbReference type="InterPro" id="IPR052701">
    <property type="entry name" value="GAG_Ulvan_Degrading_Sulfatases"/>
</dbReference>
<protein>
    <recommendedName>
        <fullName evidence="3">Sulfatase N-terminal domain-containing protein</fullName>
    </recommendedName>
</protein>
<keyword evidence="5" id="KW-1185">Reference proteome</keyword>
<dbReference type="SUPFAM" id="SSF53649">
    <property type="entry name" value="Alkaline phosphatase-like"/>
    <property type="match status" value="1"/>
</dbReference>
<keyword evidence="2" id="KW-0472">Membrane</keyword>
<dbReference type="Proteomes" id="UP000076580">
    <property type="component" value="Chromosome 02"/>
</dbReference>
<evidence type="ECO:0000313" key="4">
    <source>
        <dbReference type="EMBL" id="KYK57414.1"/>
    </source>
</evidence>
<dbReference type="STRING" id="98403.A0A151GJY5"/>
<dbReference type="GeneID" id="63717066"/>
<keyword evidence="2" id="KW-0812">Transmembrane</keyword>
<dbReference type="RefSeq" id="XP_040656766.1">
    <property type="nucleotide sequence ID" value="XM_040801733.1"/>
</dbReference>
<evidence type="ECO:0000256" key="1">
    <source>
        <dbReference type="SAM" id="MobiDB-lite"/>
    </source>
</evidence>
<accession>A0A151GJY5</accession>
<gene>
    <name evidence="4" type="ORF">DCS_04423</name>
</gene>
<feature type="transmembrane region" description="Helical" evidence="2">
    <location>
        <begin position="36"/>
        <end position="55"/>
    </location>
</feature>
<name>A0A151GJY5_DRECN</name>
<feature type="compositionally biased region" description="Polar residues" evidence="1">
    <location>
        <begin position="460"/>
        <end position="469"/>
    </location>
</feature>
<feature type="region of interest" description="Disordered" evidence="1">
    <location>
        <begin position="187"/>
        <end position="210"/>
    </location>
</feature>
<feature type="domain" description="Sulfatase N-terminal" evidence="3">
    <location>
        <begin position="725"/>
        <end position="919"/>
    </location>
</feature>
<feature type="transmembrane region" description="Helical" evidence="2">
    <location>
        <begin position="112"/>
        <end position="137"/>
    </location>
</feature>
<dbReference type="InterPro" id="IPR000917">
    <property type="entry name" value="Sulfatase_N"/>
</dbReference>
<dbReference type="InterPro" id="IPR017850">
    <property type="entry name" value="Alkaline_phosphatase_core_sf"/>
</dbReference>
<feature type="region of interest" description="Disordered" evidence="1">
    <location>
        <begin position="376"/>
        <end position="532"/>
    </location>
</feature>
<dbReference type="InParanoid" id="A0A151GJY5"/>
<feature type="transmembrane region" description="Helical" evidence="2">
    <location>
        <begin position="231"/>
        <end position="251"/>
    </location>
</feature>
<organism evidence="4 5">
    <name type="scientific">Drechmeria coniospora</name>
    <name type="common">Nematophagous fungus</name>
    <name type="synonym">Meria coniospora</name>
    <dbReference type="NCBI Taxonomy" id="98403"/>
    <lineage>
        <taxon>Eukaryota</taxon>
        <taxon>Fungi</taxon>
        <taxon>Dikarya</taxon>
        <taxon>Ascomycota</taxon>
        <taxon>Pezizomycotina</taxon>
        <taxon>Sordariomycetes</taxon>
        <taxon>Hypocreomycetidae</taxon>
        <taxon>Hypocreales</taxon>
        <taxon>Ophiocordycipitaceae</taxon>
        <taxon>Drechmeria</taxon>
    </lineage>
</organism>
<proteinExistence type="predicted"/>
<evidence type="ECO:0000259" key="3">
    <source>
        <dbReference type="Pfam" id="PF00884"/>
    </source>
</evidence>
<keyword evidence="2" id="KW-1133">Transmembrane helix</keyword>
<evidence type="ECO:0000256" key="2">
    <source>
        <dbReference type="SAM" id="Phobius"/>
    </source>
</evidence>
<dbReference type="PANTHER" id="PTHR43751">
    <property type="entry name" value="SULFATASE"/>
    <property type="match status" value="1"/>
</dbReference>
<evidence type="ECO:0000313" key="5">
    <source>
        <dbReference type="Proteomes" id="UP000076580"/>
    </source>
</evidence>
<dbReference type="PANTHER" id="PTHR43751:SF3">
    <property type="entry name" value="SULFATASE N-TERMINAL DOMAIN-CONTAINING PROTEIN"/>
    <property type="match status" value="1"/>
</dbReference>
<sequence>MHPILVSFPLSLFFVSVVTTKTLRLFLNAHSFSLPVFTLFLPVFVLTDIVLICTLRLLLRRSDGLRLLGFTLAIVTSLVTFCAATSKLSFFWQTGGEIDWSDTSSFAFTEEGLNVLLSGLSTAITVGAILFVISWIIKNLVNRAVATFIEGVEIQFTSILRFGASRMGWRLPGKREDEGYLLPLRQISSSDGTDEDDDNYEDDEDMLSSEGTLPVDEHHMLSEKSSSRRRLVLSCVAGTILVAFVVNVVMYPDLPYTRVLTTLPLPLLGVFRGESQNCYGGSWPYPELISKSRWEMPNGYFKGWAPGADNKLIRKYRQRRPSWLPDPVPMGFERWDPESRLNVTLSASLASTSTHLSTTTIAGLTSTAALLTSTHATTSSSTHATTSSTTTMVSTTTTTTSSTTTTISSTTTTTTTTTTSTTTSTSSTTTTTSTTSTTSIAPPTTSIAPSTTSIASSTTLMVSSSTPIDPSTSAVPSSAVTVPSAGADTKSKHKRQEDDGEGGSFTTDSLPSMPSPNDACPELDDADPYYNPVNDPLKITNLDNELLKPLQKTLSSIDIKHVALIMMESMRQDVFPLQQGSPFHGLLMKSHEPEDHDRANAMYSLVSPNFEKLTGQPGNFRKSSGAPFTPPAGPKWTERYDPALGGINILGGLTTASVSTKSVGVMHCGSWPLPVDMFEETRSTWYQPCFPQVLQLFNRMKPTSRGPDYRDQQWSLASFQSVTDGYDRQNVFNKMVGFQHTVSKHRIEKDARKNSIKLEKINYFGYPETVLRSYLRDYISNATADNQRMFISHFTSTTHHPWNTPKSFDFKKYMGPAGLGDKHRDMNKYLNAVHWTDEWLGELMQMFEDTGIANETLVIFVGDHGSAFLEDDKKTGTYQNGHITNFHVPITFRHPHIPRVQHTVNVTSVSIVPTILDLLISTKSLNAKDTAAASDILYDYEGQSLIRTYKKSHRGRRAWNFGLVNPGGRILTITSADTPWRLIMPLDGKTEYGFTDTGIDPLESERLVKWSVSGLAADVKKKYGPEAAKWVTEAEAVGTWWVMERKRLWQYSKAV</sequence>
<dbReference type="Gene3D" id="3.40.720.10">
    <property type="entry name" value="Alkaline Phosphatase, subunit A"/>
    <property type="match status" value="1"/>
</dbReference>
<feature type="compositionally biased region" description="Low complexity" evidence="1">
    <location>
        <begin position="470"/>
        <end position="485"/>
    </location>
</feature>
<dbReference type="Pfam" id="PF00884">
    <property type="entry name" value="Sulfatase"/>
    <property type="match status" value="1"/>
</dbReference>
<dbReference type="EMBL" id="LAYC01000002">
    <property type="protein sequence ID" value="KYK57414.1"/>
    <property type="molecule type" value="Genomic_DNA"/>
</dbReference>
<feature type="transmembrane region" description="Helical" evidence="2">
    <location>
        <begin position="67"/>
        <end position="92"/>
    </location>
</feature>
<feature type="compositionally biased region" description="Acidic residues" evidence="1">
    <location>
        <begin position="192"/>
        <end position="207"/>
    </location>
</feature>
<feature type="compositionally biased region" description="Low complexity" evidence="1">
    <location>
        <begin position="376"/>
        <end position="459"/>
    </location>
</feature>
<comment type="caution">
    <text evidence="4">The sequence shown here is derived from an EMBL/GenBank/DDBJ whole genome shotgun (WGS) entry which is preliminary data.</text>
</comment>
<dbReference type="AlphaFoldDB" id="A0A151GJY5"/>
<reference evidence="4 5" key="1">
    <citation type="journal article" date="2016" name="Sci. Rep.">
        <title>Insights into Adaptations to a Near-Obligate Nematode Endoparasitic Lifestyle from the Finished Genome of Drechmeria coniospora.</title>
        <authorList>
            <person name="Zhang L."/>
            <person name="Zhou Z."/>
            <person name="Guo Q."/>
            <person name="Fokkens L."/>
            <person name="Miskei M."/>
            <person name="Pocsi I."/>
            <person name="Zhang W."/>
            <person name="Chen M."/>
            <person name="Wang L."/>
            <person name="Sun Y."/>
            <person name="Donzelli B.G."/>
            <person name="Gibson D.M."/>
            <person name="Nelson D.R."/>
            <person name="Luo J.G."/>
            <person name="Rep M."/>
            <person name="Liu H."/>
            <person name="Yang S."/>
            <person name="Wang J."/>
            <person name="Krasnoff S.B."/>
            <person name="Xu Y."/>
            <person name="Molnar I."/>
            <person name="Lin M."/>
        </authorList>
    </citation>
    <scope>NUCLEOTIDE SEQUENCE [LARGE SCALE GENOMIC DNA]</scope>
    <source>
        <strain evidence="4 5">ARSEF 6962</strain>
    </source>
</reference>